<proteinExistence type="predicted"/>
<dbReference type="AlphaFoldDB" id="A0A183IE14"/>
<evidence type="ECO:0000313" key="1">
    <source>
        <dbReference type="EMBL" id="VDO95689.1"/>
    </source>
</evidence>
<sequence>MYNAMGPAGEEKRKAGYKRYSCANDEHNCRILNRTTAISSRIRRWWIRSTNYEFRPYSTDQQVITGRVIVTNRPPGNRNPLPVGVIRKRHAF</sequence>
<organism evidence="3">
    <name type="scientific">Soboliphyme baturini</name>
    <dbReference type="NCBI Taxonomy" id="241478"/>
    <lineage>
        <taxon>Eukaryota</taxon>
        <taxon>Metazoa</taxon>
        <taxon>Ecdysozoa</taxon>
        <taxon>Nematoda</taxon>
        <taxon>Enoplea</taxon>
        <taxon>Dorylaimia</taxon>
        <taxon>Dioctophymatida</taxon>
        <taxon>Dioctophymatoidea</taxon>
        <taxon>Soboliphymatidae</taxon>
        <taxon>Soboliphyme</taxon>
    </lineage>
</organism>
<evidence type="ECO:0000313" key="2">
    <source>
        <dbReference type="Proteomes" id="UP000270296"/>
    </source>
</evidence>
<dbReference type="Proteomes" id="UP000270296">
    <property type="component" value="Unassembled WGS sequence"/>
</dbReference>
<evidence type="ECO:0000313" key="3">
    <source>
        <dbReference type="WBParaSite" id="SBAD_0000194801-mRNA-1"/>
    </source>
</evidence>
<name>A0A183IE14_9BILA</name>
<gene>
    <name evidence="1" type="ORF">SBAD_LOCUS1858</name>
</gene>
<reference evidence="3" key="1">
    <citation type="submission" date="2016-06" db="UniProtKB">
        <authorList>
            <consortium name="WormBaseParasite"/>
        </authorList>
    </citation>
    <scope>IDENTIFICATION</scope>
</reference>
<dbReference type="EMBL" id="UZAM01006978">
    <property type="protein sequence ID" value="VDO95689.1"/>
    <property type="molecule type" value="Genomic_DNA"/>
</dbReference>
<reference evidence="1 2" key="2">
    <citation type="submission" date="2018-11" db="EMBL/GenBank/DDBJ databases">
        <authorList>
            <consortium name="Pathogen Informatics"/>
        </authorList>
    </citation>
    <scope>NUCLEOTIDE SEQUENCE [LARGE SCALE GENOMIC DNA]</scope>
</reference>
<dbReference type="WBParaSite" id="SBAD_0000194801-mRNA-1">
    <property type="protein sequence ID" value="SBAD_0000194801-mRNA-1"/>
    <property type="gene ID" value="SBAD_0000194801"/>
</dbReference>
<protein>
    <submittedName>
        <fullName evidence="3">MSP domain-containing protein</fullName>
    </submittedName>
</protein>
<keyword evidence="2" id="KW-1185">Reference proteome</keyword>
<accession>A0A183IE14</accession>